<keyword evidence="1" id="KW-0812">Transmembrane</keyword>
<protein>
    <submittedName>
        <fullName evidence="2">ATP-binding protein</fullName>
    </submittedName>
</protein>
<dbReference type="AlphaFoldDB" id="A0A6N4R0R0"/>
<feature type="transmembrane region" description="Helical" evidence="1">
    <location>
        <begin position="146"/>
        <end position="169"/>
    </location>
</feature>
<dbReference type="GO" id="GO:0005524">
    <property type="term" value="F:ATP binding"/>
    <property type="evidence" value="ECO:0007669"/>
    <property type="project" value="UniProtKB-KW"/>
</dbReference>
<name>A0A6N4R0R0_9LEPT</name>
<feature type="transmembrane region" description="Helical" evidence="1">
    <location>
        <begin position="272"/>
        <end position="291"/>
    </location>
</feature>
<organism evidence="2 3">
    <name type="scientific">Leptospira yasudae</name>
    <dbReference type="NCBI Taxonomy" id="2202201"/>
    <lineage>
        <taxon>Bacteria</taxon>
        <taxon>Pseudomonadati</taxon>
        <taxon>Spirochaetota</taxon>
        <taxon>Spirochaetia</taxon>
        <taxon>Leptospirales</taxon>
        <taxon>Leptospiraceae</taxon>
        <taxon>Leptospira</taxon>
    </lineage>
</organism>
<feature type="transmembrane region" description="Helical" evidence="1">
    <location>
        <begin position="190"/>
        <end position="215"/>
    </location>
</feature>
<keyword evidence="1" id="KW-0472">Membrane</keyword>
<keyword evidence="2" id="KW-0547">Nucleotide-binding</keyword>
<dbReference type="RefSeq" id="WP_135571024.1">
    <property type="nucleotide sequence ID" value="NZ_RQGK01000023.1"/>
</dbReference>
<proteinExistence type="predicted"/>
<evidence type="ECO:0000313" key="3">
    <source>
        <dbReference type="Proteomes" id="UP000297613"/>
    </source>
</evidence>
<comment type="caution">
    <text evidence="2">The sequence shown here is derived from an EMBL/GenBank/DDBJ whole genome shotgun (WGS) entry which is preliminary data.</text>
</comment>
<keyword evidence="1" id="KW-1133">Transmembrane helix</keyword>
<gene>
    <name evidence="2" type="ORF">EHQ83_16835</name>
</gene>
<sequence>MNPNPEIFICSVFLFLSSILFWLASTTIVNLERRDRSATFTIIILLSVSALFGFFSWIGESGLIRVSNYSAVYFFPGIFGLILIPFGWFFIVVWFLGFLREKRIYRIFFWLLLSAQAFAVVFFYSWSRKFSTNVSLFHFWNVVPFAFRLSYLVYILFCIVIPIFALFSFRISKRILPEVARNKAVPYLKAVSLLLFGVLVLVFFLFLGGGIGIIRDPVSRSDNDPRSFYGFLIGIQLLVAIATLILGQALISYEIFTGRILPKISLRQEWRNANFGFFAFALFYLITALFGVSKIELFLTASSVYCISRTFLLKKSKDLRLEKNAVLGSILSAEEYSDTIESKGKNLEEKFRKSFEILCSDILETSSALFVNESRIPFIADLILAYPDRTKVKDANTFKNLHLDFGKENIAYLEDENRFDYALCLKVESDHSGDGLLFLGQKINGGLYAEEEIETAKAAVSWILSSLFTESNSLVLSSLQRKHMEEQRISDYKTRQILHDEILPEIHSSILILSQMKNESEVSEQIRLLTDLHKRVSSFLRELPDTSLEIERLGLIEALMRRIGSEFEAAWFDWKYAPELKDRFPISKPEALEILFYACRESIRNAVKYSGESADKKISVAFLKNAEGKNGILIRIKNKIDTNRTQVLESAGQGLRIHSALLKIFGGYLTLEFLNSNEAFVEIFLPGEN</sequence>
<feature type="transmembrane region" description="Helical" evidence="1">
    <location>
        <begin position="37"/>
        <end position="59"/>
    </location>
</feature>
<keyword evidence="2" id="KW-0067">ATP-binding</keyword>
<reference evidence="2 3" key="1">
    <citation type="journal article" date="2019" name="PLoS Negl. Trop. Dis.">
        <title>Revisiting the worldwide diversity of Leptospira species in the environment.</title>
        <authorList>
            <person name="Vincent A.T."/>
            <person name="Schiettekatte O."/>
            <person name="Bourhy P."/>
            <person name="Veyrier F.J."/>
            <person name="Picardeau M."/>
        </authorList>
    </citation>
    <scope>NUCLEOTIDE SEQUENCE [LARGE SCALE GENOMIC DNA]</scope>
    <source>
        <strain evidence="2 3">201702445</strain>
    </source>
</reference>
<evidence type="ECO:0000256" key="1">
    <source>
        <dbReference type="SAM" id="Phobius"/>
    </source>
</evidence>
<feature type="transmembrane region" description="Helical" evidence="1">
    <location>
        <begin position="107"/>
        <end position="126"/>
    </location>
</feature>
<feature type="transmembrane region" description="Helical" evidence="1">
    <location>
        <begin position="227"/>
        <end position="251"/>
    </location>
</feature>
<accession>A0A6N4R0R0</accession>
<dbReference type="Proteomes" id="UP000297613">
    <property type="component" value="Unassembled WGS sequence"/>
</dbReference>
<feature type="transmembrane region" description="Helical" evidence="1">
    <location>
        <begin position="6"/>
        <end position="25"/>
    </location>
</feature>
<evidence type="ECO:0000313" key="2">
    <source>
        <dbReference type="EMBL" id="TGL80258.1"/>
    </source>
</evidence>
<feature type="transmembrane region" description="Helical" evidence="1">
    <location>
        <begin position="71"/>
        <end position="95"/>
    </location>
</feature>
<dbReference type="EMBL" id="RQGM01000069">
    <property type="protein sequence ID" value="TGL80258.1"/>
    <property type="molecule type" value="Genomic_DNA"/>
</dbReference>